<keyword evidence="4" id="KW-0560">Oxidoreductase</keyword>
<dbReference type="InterPro" id="IPR001128">
    <property type="entry name" value="Cyt_P450"/>
</dbReference>
<evidence type="ECO:0000313" key="5">
    <source>
        <dbReference type="EMBL" id="KAF7635115.1"/>
    </source>
</evidence>
<sequence>IIYLISIIFYNFYYKRKRLPPGPTPLPFFGNSFTLMKNPPGEDIFLYWRQRFGPIFTFWLGETPIVCIADYNKIVEYYQRGGEAFAGRHAIG</sequence>
<evidence type="ECO:0008006" key="7">
    <source>
        <dbReference type="Google" id="ProtNLM"/>
    </source>
</evidence>
<evidence type="ECO:0000256" key="1">
    <source>
        <dbReference type="ARBA" id="ARBA00010617"/>
    </source>
</evidence>
<evidence type="ECO:0000256" key="2">
    <source>
        <dbReference type="ARBA" id="ARBA00022723"/>
    </source>
</evidence>
<dbReference type="GO" id="GO:0005737">
    <property type="term" value="C:cytoplasm"/>
    <property type="evidence" value="ECO:0007669"/>
    <property type="project" value="TreeGrafter"/>
</dbReference>
<comment type="similarity">
    <text evidence="1">Belongs to the cytochrome P450 family.</text>
</comment>
<dbReference type="InterPro" id="IPR036396">
    <property type="entry name" value="Cyt_P450_sf"/>
</dbReference>
<keyword evidence="2" id="KW-0479">Metal-binding</keyword>
<dbReference type="GO" id="GO:0016712">
    <property type="term" value="F:oxidoreductase activity, acting on paired donors, with incorporation or reduction of molecular oxygen, reduced flavin or flavoprotein as one donor, and incorporation of one atom of oxygen"/>
    <property type="evidence" value="ECO:0007669"/>
    <property type="project" value="TreeGrafter"/>
</dbReference>
<dbReference type="OrthoDB" id="5857440at2759"/>
<dbReference type="Pfam" id="PF00067">
    <property type="entry name" value="p450"/>
    <property type="match status" value="1"/>
</dbReference>
<dbReference type="PANTHER" id="PTHR24300:SF375">
    <property type="entry name" value="CYTOCHROME P450 FAMILY"/>
    <property type="match status" value="1"/>
</dbReference>
<dbReference type="EMBL" id="JABEBT010000046">
    <property type="protein sequence ID" value="KAF7635115.1"/>
    <property type="molecule type" value="Genomic_DNA"/>
</dbReference>
<dbReference type="SUPFAM" id="SSF48264">
    <property type="entry name" value="Cytochrome P450"/>
    <property type="match status" value="1"/>
</dbReference>
<accession>A0A8S9ZPA6</accession>
<dbReference type="InterPro" id="IPR050182">
    <property type="entry name" value="Cytochrome_P450_fam2"/>
</dbReference>
<keyword evidence="6" id="KW-1185">Reference proteome</keyword>
<dbReference type="GO" id="GO:0020037">
    <property type="term" value="F:heme binding"/>
    <property type="evidence" value="ECO:0007669"/>
    <property type="project" value="InterPro"/>
</dbReference>
<dbReference type="AlphaFoldDB" id="A0A8S9ZPA6"/>
<dbReference type="GO" id="GO:0006805">
    <property type="term" value="P:xenobiotic metabolic process"/>
    <property type="evidence" value="ECO:0007669"/>
    <property type="project" value="TreeGrafter"/>
</dbReference>
<keyword evidence="3" id="KW-0408">Iron</keyword>
<dbReference type="PRINTS" id="PR00463">
    <property type="entry name" value="EP450I"/>
</dbReference>
<evidence type="ECO:0000256" key="3">
    <source>
        <dbReference type="ARBA" id="ARBA00023004"/>
    </source>
</evidence>
<comment type="caution">
    <text evidence="5">The sequence shown here is derived from an EMBL/GenBank/DDBJ whole genome shotgun (WGS) entry which is preliminary data.</text>
</comment>
<reference evidence="5" key="1">
    <citation type="journal article" date="2020" name="Ecol. Evol.">
        <title>Genome structure and content of the rice root-knot nematode (Meloidogyne graminicola).</title>
        <authorList>
            <person name="Phan N.T."/>
            <person name="Danchin E.G.J."/>
            <person name="Klopp C."/>
            <person name="Perfus-Barbeoch L."/>
            <person name="Kozlowski D.K."/>
            <person name="Koutsovoulos G.D."/>
            <person name="Lopez-Roques C."/>
            <person name="Bouchez O."/>
            <person name="Zahm M."/>
            <person name="Besnard G."/>
            <person name="Bellafiore S."/>
        </authorList>
    </citation>
    <scope>NUCLEOTIDE SEQUENCE</scope>
    <source>
        <strain evidence="5">VN-18</strain>
    </source>
</reference>
<gene>
    <name evidence="5" type="ORF">Mgra_00005396</name>
</gene>
<dbReference type="GO" id="GO:0005506">
    <property type="term" value="F:iron ion binding"/>
    <property type="evidence" value="ECO:0007669"/>
    <property type="project" value="InterPro"/>
</dbReference>
<protein>
    <recommendedName>
        <fullName evidence="7">Cytochrome P450</fullName>
    </recommendedName>
</protein>
<keyword evidence="4" id="KW-0503">Monooxygenase</keyword>
<dbReference type="GO" id="GO:0006082">
    <property type="term" value="P:organic acid metabolic process"/>
    <property type="evidence" value="ECO:0007669"/>
    <property type="project" value="TreeGrafter"/>
</dbReference>
<dbReference type="Gene3D" id="1.10.630.10">
    <property type="entry name" value="Cytochrome P450"/>
    <property type="match status" value="1"/>
</dbReference>
<evidence type="ECO:0000256" key="4">
    <source>
        <dbReference type="ARBA" id="ARBA00023033"/>
    </source>
</evidence>
<name>A0A8S9ZPA6_9BILA</name>
<dbReference type="PANTHER" id="PTHR24300">
    <property type="entry name" value="CYTOCHROME P450 508A4-RELATED"/>
    <property type="match status" value="1"/>
</dbReference>
<proteinExistence type="inferred from homology"/>
<evidence type="ECO:0000313" key="6">
    <source>
        <dbReference type="Proteomes" id="UP000605970"/>
    </source>
</evidence>
<dbReference type="Proteomes" id="UP000605970">
    <property type="component" value="Unassembled WGS sequence"/>
</dbReference>
<organism evidence="5 6">
    <name type="scientific">Meloidogyne graminicola</name>
    <dbReference type="NCBI Taxonomy" id="189291"/>
    <lineage>
        <taxon>Eukaryota</taxon>
        <taxon>Metazoa</taxon>
        <taxon>Ecdysozoa</taxon>
        <taxon>Nematoda</taxon>
        <taxon>Chromadorea</taxon>
        <taxon>Rhabditida</taxon>
        <taxon>Tylenchina</taxon>
        <taxon>Tylenchomorpha</taxon>
        <taxon>Tylenchoidea</taxon>
        <taxon>Meloidogynidae</taxon>
        <taxon>Meloidogyninae</taxon>
        <taxon>Meloidogyne</taxon>
    </lineage>
</organism>
<feature type="non-terminal residue" evidence="5">
    <location>
        <position position="1"/>
    </location>
</feature>
<dbReference type="InterPro" id="IPR002401">
    <property type="entry name" value="Cyt_P450_E_grp-I"/>
</dbReference>